<comment type="caution">
    <text evidence="1">The sequence shown here is derived from an EMBL/GenBank/DDBJ whole genome shotgun (WGS) entry which is preliminary data.</text>
</comment>
<proteinExistence type="predicted"/>
<accession>A0A2R6NEF9</accession>
<sequence length="64" mass="6970">MGSVVIVVRMTKATGEAGKRETRDGNQVLGFLAMECAMLPGKVILEAHHTPRGIRSSFISVWTK</sequence>
<name>A0A2R6NEF9_9APHY</name>
<dbReference type="EMBL" id="MLYV02001333">
    <property type="protein sequence ID" value="PSR70721.1"/>
    <property type="molecule type" value="Genomic_DNA"/>
</dbReference>
<dbReference type="Proteomes" id="UP000186601">
    <property type="component" value="Unassembled WGS sequence"/>
</dbReference>
<reference evidence="1 2" key="1">
    <citation type="submission" date="2018-02" db="EMBL/GenBank/DDBJ databases">
        <title>Genome sequence of the basidiomycete white-rot fungus Phlebia centrifuga.</title>
        <authorList>
            <person name="Granchi Z."/>
            <person name="Peng M."/>
            <person name="de Vries R.P."/>
            <person name="Hilden K."/>
            <person name="Makela M.R."/>
            <person name="Grigoriev I."/>
            <person name="Riley R."/>
        </authorList>
    </citation>
    <scope>NUCLEOTIDE SEQUENCE [LARGE SCALE GENOMIC DNA]</scope>
    <source>
        <strain evidence="1 2">FBCC195</strain>
    </source>
</reference>
<evidence type="ECO:0000313" key="1">
    <source>
        <dbReference type="EMBL" id="PSR70721.1"/>
    </source>
</evidence>
<evidence type="ECO:0000313" key="2">
    <source>
        <dbReference type="Proteomes" id="UP000186601"/>
    </source>
</evidence>
<protein>
    <submittedName>
        <fullName evidence="1">Uncharacterized protein</fullName>
    </submittedName>
</protein>
<organism evidence="1 2">
    <name type="scientific">Hermanssonia centrifuga</name>
    <dbReference type="NCBI Taxonomy" id="98765"/>
    <lineage>
        <taxon>Eukaryota</taxon>
        <taxon>Fungi</taxon>
        <taxon>Dikarya</taxon>
        <taxon>Basidiomycota</taxon>
        <taxon>Agaricomycotina</taxon>
        <taxon>Agaricomycetes</taxon>
        <taxon>Polyporales</taxon>
        <taxon>Meruliaceae</taxon>
        <taxon>Hermanssonia</taxon>
    </lineage>
</organism>
<dbReference type="AlphaFoldDB" id="A0A2R6NEF9"/>
<keyword evidence="2" id="KW-1185">Reference proteome</keyword>
<gene>
    <name evidence="1" type="ORF">PHLCEN_2v13400</name>
</gene>